<proteinExistence type="predicted"/>
<evidence type="ECO:0000256" key="1">
    <source>
        <dbReference type="SAM" id="Coils"/>
    </source>
</evidence>
<keyword evidence="3" id="KW-1185">Reference proteome</keyword>
<dbReference type="Proteomes" id="UP000692954">
    <property type="component" value="Unassembled WGS sequence"/>
</dbReference>
<dbReference type="OrthoDB" id="289029at2759"/>
<gene>
    <name evidence="2" type="ORF">PSON_ATCC_30995.1.T0550126</name>
</gene>
<evidence type="ECO:0000313" key="2">
    <source>
        <dbReference type="EMBL" id="CAD8090060.1"/>
    </source>
</evidence>
<sequence>MQNQQICEGRKIDFGWLTYAKHDYQSLLIKSFRQQFKEEQQNIANKELITDEMIMSLCLSIDQKKEEMVMQKKSSVTGGYLDRQVKFEKHLLQQLKDHKPVKTFPLYQRVYVETKAADQKIWFNKNGDMARLLIEFEKGHSSVYIYRKDKNQAIKWQRYLIIEKLLQIKPKLVARCFEYCYQEYEDKFTYTWALSFSELLGNYAALMNQKKKQKAKLDENFLISLDRQVINFHIKKWQAKSEKQYKDELDYQEKLKQLSLKEQESLKATEKQKDLERQAKERRRLELLEQMITYVKPKNQEIKRFYKYWQDRAIHIHKNNPKKFSIKFISMYIQSNTKLIRPQLEVRFISERTENTKDIENQKVLDGLQYNINQNPYYTTRLLAQMSQQRRKDYTTWTFKDGLLGLCGNKSIIVENLGFKDFLDLQVIETIKTNTASQVLRIQLQDLVQFIYEGRSFWVQLEFGPSKIFVEMDILEHSNIDPIFLDRLKFIQLNSILRKIAVNFIEQRTPNPIVETVRSSLEVERFGDEIQNLYQGFYIENICLQPQCFPSTWFQSLNGMDKVVKPIIEILQLHFQGFVDPGENVKIYQQLKLIPNLNLPLEKDLIEFMNKLPIIQANQHKQCQSMLTTFLIYCNVRGIQLNVSILNTLFTIANKFICITFSHFFYKLSNPVFGNQFQSEAQAFWLFVSFLELMRNINFPLTKTDVLFSPQNIVIQFLDYQHNDLIKHFKNYDIAIEDIIYDILISFYTNIVQSLPLYNIWSLIIRKISTNKNAYLIVLIVFIEELGDQLLYCQNTEDLKNALSLQAQLMDILQVEAAYSNCESNLNRIINSERSIHQSIQHSNIHDPLIQDQ</sequence>
<name>A0A8S1NB92_9CILI</name>
<comment type="caution">
    <text evidence="2">The sequence shown here is derived from an EMBL/GenBank/DDBJ whole genome shotgun (WGS) entry which is preliminary data.</text>
</comment>
<feature type="coiled-coil region" evidence="1">
    <location>
        <begin position="258"/>
        <end position="288"/>
    </location>
</feature>
<keyword evidence="1" id="KW-0175">Coiled coil</keyword>
<accession>A0A8S1NB92</accession>
<evidence type="ECO:0000313" key="3">
    <source>
        <dbReference type="Proteomes" id="UP000692954"/>
    </source>
</evidence>
<organism evidence="2 3">
    <name type="scientific">Paramecium sonneborni</name>
    <dbReference type="NCBI Taxonomy" id="65129"/>
    <lineage>
        <taxon>Eukaryota</taxon>
        <taxon>Sar</taxon>
        <taxon>Alveolata</taxon>
        <taxon>Ciliophora</taxon>
        <taxon>Intramacronucleata</taxon>
        <taxon>Oligohymenophorea</taxon>
        <taxon>Peniculida</taxon>
        <taxon>Parameciidae</taxon>
        <taxon>Paramecium</taxon>
    </lineage>
</organism>
<dbReference type="AlphaFoldDB" id="A0A8S1NB92"/>
<dbReference type="EMBL" id="CAJJDN010000055">
    <property type="protein sequence ID" value="CAD8090060.1"/>
    <property type="molecule type" value="Genomic_DNA"/>
</dbReference>
<reference evidence="2" key="1">
    <citation type="submission" date="2021-01" db="EMBL/GenBank/DDBJ databases">
        <authorList>
            <consortium name="Genoscope - CEA"/>
            <person name="William W."/>
        </authorList>
    </citation>
    <scope>NUCLEOTIDE SEQUENCE</scope>
</reference>
<protein>
    <submittedName>
        <fullName evidence="2">Uncharacterized protein</fullName>
    </submittedName>
</protein>